<evidence type="ECO:0000313" key="3">
    <source>
        <dbReference type="Proteomes" id="UP000288805"/>
    </source>
</evidence>
<name>A0A438C7R9_VITVI</name>
<feature type="region of interest" description="Disordered" evidence="1">
    <location>
        <begin position="72"/>
        <end position="98"/>
    </location>
</feature>
<reference evidence="2 3" key="1">
    <citation type="journal article" date="2018" name="PLoS Genet.">
        <title>Population sequencing reveals clonal diversity and ancestral inbreeding in the grapevine cultivar Chardonnay.</title>
        <authorList>
            <person name="Roach M.J."/>
            <person name="Johnson D.L."/>
            <person name="Bohlmann J."/>
            <person name="van Vuuren H.J."/>
            <person name="Jones S.J."/>
            <person name="Pretorius I.S."/>
            <person name="Schmidt S.A."/>
            <person name="Borneman A.R."/>
        </authorList>
    </citation>
    <scope>NUCLEOTIDE SEQUENCE [LARGE SCALE GENOMIC DNA]</scope>
    <source>
        <strain evidence="3">cv. Chardonnay</strain>
        <tissue evidence="2">Leaf</tissue>
    </source>
</reference>
<evidence type="ECO:0000313" key="2">
    <source>
        <dbReference type="EMBL" id="RVW19303.1"/>
    </source>
</evidence>
<dbReference type="AlphaFoldDB" id="A0A438C7R9"/>
<gene>
    <name evidence="2" type="ORF">CK203_093766</name>
</gene>
<accession>A0A438C7R9</accession>
<dbReference type="Proteomes" id="UP000288805">
    <property type="component" value="Unassembled WGS sequence"/>
</dbReference>
<feature type="compositionally biased region" description="Basic residues" evidence="1">
    <location>
        <begin position="75"/>
        <end position="84"/>
    </location>
</feature>
<evidence type="ECO:0008006" key="4">
    <source>
        <dbReference type="Google" id="ProtNLM"/>
    </source>
</evidence>
<dbReference type="EMBL" id="QGNW01002498">
    <property type="protein sequence ID" value="RVW19303.1"/>
    <property type="molecule type" value="Genomic_DNA"/>
</dbReference>
<proteinExistence type="predicted"/>
<protein>
    <recommendedName>
        <fullName evidence="4">Reverse transcriptase Ty1/copia-type domain-containing protein</fullName>
    </recommendedName>
</protein>
<organism evidence="2 3">
    <name type="scientific">Vitis vinifera</name>
    <name type="common">Grape</name>
    <dbReference type="NCBI Taxonomy" id="29760"/>
    <lineage>
        <taxon>Eukaryota</taxon>
        <taxon>Viridiplantae</taxon>
        <taxon>Streptophyta</taxon>
        <taxon>Embryophyta</taxon>
        <taxon>Tracheophyta</taxon>
        <taxon>Spermatophyta</taxon>
        <taxon>Magnoliopsida</taxon>
        <taxon>eudicotyledons</taxon>
        <taxon>Gunneridae</taxon>
        <taxon>Pentapetalae</taxon>
        <taxon>rosids</taxon>
        <taxon>Vitales</taxon>
        <taxon>Vitaceae</taxon>
        <taxon>Viteae</taxon>
        <taxon>Vitis</taxon>
    </lineage>
</organism>
<evidence type="ECO:0000256" key="1">
    <source>
        <dbReference type="SAM" id="MobiDB-lite"/>
    </source>
</evidence>
<comment type="caution">
    <text evidence="2">The sequence shown here is derived from an EMBL/GenBank/DDBJ whole genome shotgun (WGS) entry which is preliminary data.</text>
</comment>
<sequence length="98" mass="11174">MDVKTTFLNGNLEEEVYMKQPEGFSSNGGEHLRLRDSGNETIVGRRLAITIKLLSTVRWPLLRVGASMVKEEKKEKKRNGKNGRRVWLVMGEKETGNE</sequence>